<dbReference type="Proteomes" id="UP001143910">
    <property type="component" value="Unassembled WGS sequence"/>
</dbReference>
<organism evidence="1 2">
    <name type="scientific">Zarea fungicola</name>
    <dbReference type="NCBI Taxonomy" id="93591"/>
    <lineage>
        <taxon>Eukaryota</taxon>
        <taxon>Fungi</taxon>
        <taxon>Dikarya</taxon>
        <taxon>Ascomycota</taxon>
        <taxon>Pezizomycotina</taxon>
        <taxon>Sordariomycetes</taxon>
        <taxon>Hypocreomycetidae</taxon>
        <taxon>Hypocreales</taxon>
        <taxon>Cordycipitaceae</taxon>
        <taxon>Zarea</taxon>
    </lineage>
</organism>
<comment type="caution">
    <text evidence="1">The sequence shown here is derived from an EMBL/GenBank/DDBJ whole genome shotgun (WGS) entry which is preliminary data.</text>
</comment>
<evidence type="ECO:0000313" key="2">
    <source>
        <dbReference type="Proteomes" id="UP001143910"/>
    </source>
</evidence>
<accession>A0ACC1N7K6</accession>
<protein>
    <submittedName>
        <fullName evidence="1">Uncharacterized protein</fullName>
    </submittedName>
</protein>
<keyword evidence="2" id="KW-1185">Reference proteome</keyword>
<evidence type="ECO:0000313" key="1">
    <source>
        <dbReference type="EMBL" id="KAJ2974983.1"/>
    </source>
</evidence>
<name>A0ACC1N7K6_9HYPO</name>
<sequence>MNGINNNKYNKNNMGNKGVFATPNPLACSSRFRSQSTTSMGALSRKSTPSLCRIPVLPPPDAAKDALLAVAIAVGAGQFFLLALHTFAICTFLFLLLLLLLHCHPTHNTDNLLYVQAHYAMAAGRVDDHVWSVCRVAARAVLVPVIPR</sequence>
<reference evidence="1" key="1">
    <citation type="submission" date="2022-08" db="EMBL/GenBank/DDBJ databases">
        <title>Genome Sequence of Lecanicillium fungicola.</title>
        <authorList>
            <person name="Buettner E."/>
        </authorList>
    </citation>
    <scope>NUCLEOTIDE SEQUENCE</scope>
    <source>
        <strain evidence="1">Babe33</strain>
    </source>
</reference>
<gene>
    <name evidence="1" type="ORF">NQ176_g5773</name>
</gene>
<dbReference type="EMBL" id="JANJQO010000763">
    <property type="protein sequence ID" value="KAJ2974983.1"/>
    <property type="molecule type" value="Genomic_DNA"/>
</dbReference>
<proteinExistence type="predicted"/>